<dbReference type="EMBL" id="RSCD01000008">
    <property type="protein sequence ID" value="RSH91323.1"/>
    <property type="molecule type" value="Genomic_DNA"/>
</dbReference>
<dbReference type="InterPro" id="IPR009976">
    <property type="entry name" value="Sec10-like"/>
</dbReference>
<dbReference type="OrthoDB" id="5554140at2759"/>
<dbReference type="PROSITE" id="PS50181">
    <property type="entry name" value="FBOX"/>
    <property type="match status" value="1"/>
</dbReference>
<feature type="domain" description="F-box" evidence="2">
    <location>
        <begin position="58"/>
        <end position="104"/>
    </location>
</feature>
<reference evidence="3 4" key="1">
    <citation type="submission" date="2018-11" db="EMBL/GenBank/DDBJ databases">
        <title>Genome sequence of Saitozyma podzolica DSM 27192.</title>
        <authorList>
            <person name="Aliyu H."/>
            <person name="Gorte O."/>
            <person name="Ochsenreither K."/>
        </authorList>
    </citation>
    <scope>NUCLEOTIDE SEQUENCE [LARGE SCALE GENOMIC DNA]</scope>
    <source>
        <strain evidence="3 4">DSM 27192</strain>
    </source>
</reference>
<comment type="caution">
    <text evidence="3">The sequence shown here is derived from an EMBL/GenBank/DDBJ whole genome shotgun (WGS) entry which is preliminary data.</text>
</comment>
<evidence type="ECO:0000313" key="4">
    <source>
        <dbReference type="Proteomes" id="UP000279259"/>
    </source>
</evidence>
<dbReference type="Pfam" id="PF00646">
    <property type="entry name" value="F-box"/>
    <property type="match status" value="1"/>
</dbReference>
<accession>A0A427YJR9</accession>
<name>A0A427YJR9_9TREE</name>
<gene>
    <name evidence="3" type="primary">RCY1</name>
    <name evidence="3" type="ORF">EHS25_009622</name>
</gene>
<dbReference type="PANTHER" id="PTHR12100:SF1">
    <property type="entry name" value="RECYCLIN-1"/>
    <property type="match status" value="1"/>
</dbReference>
<proteinExistence type="predicted"/>
<feature type="region of interest" description="Disordered" evidence="1">
    <location>
        <begin position="119"/>
        <end position="149"/>
    </location>
</feature>
<sequence length="1042" mass="114591">MPLWGSSNKAQPLATTDRWAPLAPSAAAPGPSKSATSRFASVLMPSKPSATGRYPGSAPLVGRWPENVLLRIVENLPVHDLPAVARTSRAFSRLVRDERGWEARCSFLRLAPVQAADIAPSHVASPPPKSTATPRKSVSKPHRDSMDDDFGDFSTQNDVFEDVDFGDLGGNKQNGALGNLKPMEDSLLDFGDLPLPSRPGGSGGAKTRTSGFFALPQASPAKPNGSGMWASSASGTLAPTAPGPFYQTYKAHHLALLPLCRHLRSSPSPSSTLALLFPPSPVTSLPLPLDQQADRLLSLLLFLSPDLQPLHDWGFLRQALLAAADRFDSTCLVAFEAADSRKDEAGMRAAAESSWKVWEAGGGSRDQWECGRVWVEKREVFYETSKWDAMENIVKVQSGTEVGATIRQLDFTPMDAFIAHVLETFRLDAELAVRIFPRQARVVLSFCDRVAHDVIGEYIQPLLSQARVISQDLFLQATAATFVQAWKLVDVAMEVLGKDQTVTPRTQIEDVIYRMFEVNMDEYLDEETEWVKTVLEGICGEWSTKLGAENGTVAPQSTAPTFLSSSNPDQVKRNVLAGFRDVLLLPVTIVPRTVTFGVNAIVTGGSQAVSGLAMLNPQKWGANAETRARPVKQEDGEVVFEVTDVDTDADEKQATTELDVPATPPVSFPNLAVPGSATSTSRSPSHSRSPSSTRATTPMPTSAPDPKSFDRLQLLVSLDTALELIHADRDSLKRCETFAKYPGKYGHRVREAMEEIFILMLKATGDKHIAPGFRIAQNQMSTYKPAEHEETMSVAPLLQFFELVHIGDTIQSMVQVYFDKDLTPYVDKTDFLNAVMREKKRFEAVLDDAVAAGLNSGIEVLMNQVEHIILVKTGPREYYPADGTPLELGPTEGCKEAIACLEMHCDLLRGSTSKEVLEVFYQEVGIRLQGILQRHLKRQIISLEGGFQIIADLNAYHAFVASLKQQRITDDFANLKMLGHVYIVSDAKDLAQIVRDVTRYGGTFRPEDIYEFIQRRADWKKIEKTVDKAMYALSVKDDCMIM</sequence>
<evidence type="ECO:0000259" key="2">
    <source>
        <dbReference type="PROSITE" id="PS50181"/>
    </source>
</evidence>
<dbReference type="AlphaFoldDB" id="A0A427YJR9"/>
<keyword evidence="4" id="KW-1185">Reference proteome</keyword>
<feature type="compositionally biased region" description="Low complexity" evidence="1">
    <location>
        <begin position="674"/>
        <end position="704"/>
    </location>
</feature>
<dbReference type="InterPro" id="IPR001810">
    <property type="entry name" value="F-box_dom"/>
</dbReference>
<dbReference type="InterPro" id="IPR036047">
    <property type="entry name" value="F-box-like_dom_sf"/>
</dbReference>
<dbReference type="SUPFAM" id="SSF81383">
    <property type="entry name" value="F-box domain"/>
    <property type="match status" value="1"/>
</dbReference>
<dbReference type="GO" id="GO:0006887">
    <property type="term" value="P:exocytosis"/>
    <property type="evidence" value="ECO:0007669"/>
    <property type="project" value="TreeGrafter"/>
</dbReference>
<evidence type="ECO:0000256" key="1">
    <source>
        <dbReference type="SAM" id="MobiDB-lite"/>
    </source>
</evidence>
<protein>
    <submittedName>
        <fullName evidence="3">F-box protein: endocytic membrane traffic, recycling ReCYcling 1</fullName>
    </submittedName>
</protein>
<dbReference type="Pfam" id="PF07393">
    <property type="entry name" value="Sec10_HB"/>
    <property type="match status" value="1"/>
</dbReference>
<dbReference type="GO" id="GO:0000145">
    <property type="term" value="C:exocyst"/>
    <property type="evidence" value="ECO:0007669"/>
    <property type="project" value="TreeGrafter"/>
</dbReference>
<evidence type="ECO:0000313" key="3">
    <source>
        <dbReference type="EMBL" id="RSH91323.1"/>
    </source>
</evidence>
<dbReference type="InterPro" id="IPR048627">
    <property type="entry name" value="Sec10_HB"/>
</dbReference>
<dbReference type="Proteomes" id="UP000279259">
    <property type="component" value="Unassembled WGS sequence"/>
</dbReference>
<organism evidence="3 4">
    <name type="scientific">Saitozyma podzolica</name>
    <dbReference type="NCBI Taxonomy" id="1890683"/>
    <lineage>
        <taxon>Eukaryota</taxon>
        <taxon>Fungi</taxon>
        <taxon>Dikarya</taxon>
        <taxon>Basidiomycota</taxon>
        <taxon>Agaricomycotina</taxon>
        <taxon>Tremellomycetes</taxon>
        <taxon>Tremellales</taxon>
        <taxon>Trimorphomycetaceae</taxon>
        <taxon>Saitozyma</taxon>
    </lineage>
</organism>
<dbReference type="PANTHER" id="PTHR12100">
    <property type="entry name" value="SEC10"/>
    <property type="match status" value="1"/>
</dbReference>
<feature type="region of interest" description="Disordered" evidence="1">
    <location>
        <begin position="642"/>
        <end position="707"/>
    </location>
</feature>
<dbReference type="STRING" id="1890683.A0A427YJR9"/>
<dbReference type="GO" id="GO:0006893">
    <property type="term" value="P:Golgi to plasma membrane transport"/>
    <property type="evidence" value="ECO:0007669"/>
    <property type="project" value="TreeGrafter"/>
</dbReference>